<feature type="domain" description="Dehydrogenase E1 component" evidence="4">
    <location>
        <begin position="9"/>
        <end position="290"/>
    </location>
</feature>
<evidence type="ECO:0000313" key="6">
    <source>
        <dbReference type="Proteomes" id="UP000177740"/>
    </source>
</evidence>
<reference evidence="5 6" key="1">
    <citation type="journal article" date="2016" name="Nat. Commun.">
        <title>Thousands of microbial genomes shed light on interconnected biogeochemical processes in an aquifer system.</title>
        <authorList>
            <person name="Anantharaman K."/>
            <person name="Brown C.T."/>
            <person name="Hug L.A."/>
            <person name="Sharon I."/>
            <person name="Castelle C.J."/>
            <person name="Probst A.J."/>
            <person name="Thomas B.C."/>
            <person name="Singh A."/>
            <person name="Wilkins M.J."/>
            <person name="Karaoz U."/>
            <person name="Brodie E.L."/>
            <person name="Williams K.H."/>
            <person name="Hubbard S.S."/>
            <person name="Banfield J.F."/>
        </authorList>
    </citation>
    <scope>NUCLEOTIDE SEQUENCE [LARGE SCALE GENOMIC DNA]</scope>
</reference>
<organism evidence="5 6">
    <name type="scientific">Candidatus Nealsonbacteria bacterium RIFOXYB1_FULL_40_15</name>
    <dbReference type="NCBI Taxonomy" id="1801677"/>
    <lineage>
        <taxon>Bacteria</taxon>
        <taxon>Candidatus Nealsoniibacteriota</taxon>
    </lineage>
</organism>
<evidence type="ECO:0000256" key="2">
    <source>
        <dbReference type="ARBA" id="ARBA00023002"/>
    </source>
</evidence>
<keyword evidence="2" id="KW-0560">Oxidoreductase</keyword>
<dbReference type="Gene3D" id="3.40.50.970">
    <property type="match status" value="1"/>
</dbReference>
<dbReference type="PANTHER" id="PTHR11516">
    <property type="entry name" value="PYRUVATE DEHYDROGENASE E1 COMPONENT, ALPHA SUBUNIT BACTERIAL AND ORGANELLAR"/>
    <property type="match status" value="1"/>
</dbReference>
<dbReference type="STRING" id="1801677.A2365_00645"/>
<dbReference type="SUPFAM" id="SSF52518">
    <property type="entry name" value="Thiamin diphosphate-binding fold (THDP-binding)"/>
    <property type="match status" value="1"/>
</dbReference>
<dbReference type="InterPro" id="IPR001017">
    <property type="entry name" value="DH_E1"/>
</dbReference>
<comment type="caution">
    <text evidence="5">The sequence shown here is derived from an EMBL/GenBank/DDBJ whole genome shotgun (WGS) entry which is preliminary data.</text>
</comment>
<dbReference type="GO" id="GO:0006086">
    <property type="term" value="P:pyruvate decarboxylation to acetyl-CoA"/>
    <property type="evidence" value="ECO:0007669"/>
    <property type="project" value="TreeGrafter"/>
</dbReference>
<dbReference type="PANTHER" id="PTHR11516:SF60">
    <property type="entry name" value="PYRUVATE DEHYDROGENASE E1 COMPONENT SUBUNIT ALPHA"/>
    <property type="match status" value="1"/>
</dbReference>
<gene>
    <name evidence="5" type="ORF">A2365_00645</name>
</gene>
<protein>
    <recommendedName>
        <fullName evidence="4">Dehydrogenase E1 component domain-containing protein</fullName>
    </recommendedName>
</protein>
<evidence type="ECO:0000259" key="4">
    <source>
        <dbReference type="Pfam" id="PF00676"/>
    </source>
</evidence>
<dbReference type="InterPro" id="IPR050642">
    <property type="entry name" value="PDH_E1_Alpha_Subunit"/>
</dbReference>
<dbReference type="InterPro" id="IPR029061">
    <property type="entry name" value="THDP-binding"/>
</dbReference>
<dbReference type="Proteomes" id="UP000177740">
    <property type="component" value="Unassembled WGS sequence"/>
</dbReference>
<dbReference type="CDD" id="cd02000">
    <property type="entry name" value="TPP_E1_PDC_ADC_BCADC"/>
    <property type="match status" value="1"/>
</dbReference>
<accession>A0A1G2EMX3</accession>
<dbReference type="GO" id="GO:0004739">
    <property type="term" value="F:pyruvate dehydrogenase (acetyl-transferring) activity"/>
    <property type="evidence" value="ECO:0007669"/>
    <property type="project" value="TreeGrafter"/>
</dbReference>
<proteinExistence type="predicted"/>
<dbReference type="AlphaFoldDB" id="A0A1G2EMX3"/>
<evidence type="ECO:0000313" key="5">
    <source>
        <dbReference type="EMBL" id="OGZ27164.1"/>
    </source>
</evidence>
<evidence type="ECO:0000256" key="3">
    <source>
        <dbReference type="ARBA" id="ARBA00023052"/>
    </source>
</evidence>
<evidence type="ECO:0000256" key="1">
    <source>
        <dbReference type="ARBA" id="ARBA00001964"/>
    </source>
</evidence>
<comment type="cofactor">
    <cofactor evidence="1">
        <name>thiamine diphosphate</name>
        <dbReference type="ChEBI" id="CHEBI:58937"/>
    </cofactor>
</comment>
<dbReference type="EMBL" id="MHMM01000010">
    <property type="protein sequence ID" value="OGZ27164.1"/>
    <property type="molecule type" value="Genomic_DNA"/>
</dbReference>
<sequence length="315" mass="35722">MTILDLYKKVYLIRKAEERICQLYPEDKMKTPMHMSMGGEAISAGVCQALNKEDQVLGSCRSHALYLSKTGETDEFFAEMFGKATGGSKGKAGSMHLNSPENGLMSTLAIVSGGISVAVGAAFANKRIKNNKITAIFFGDGAIEEGCFWESINIACLMELPILFICEDNGFAKNTPISKRHGYESISEIASKFRCNVFEEEGVDAEVVYNTTKKALDIMKENRMPCFLHFNYYRYLEHVGVNQYFDEYRPKEEFEEWRKKDPVELLRKRVSEEDAVRIEKEQDEQIEKSISLAESAPFAGKEEAHKDIFYEKDKL</sequence>
<name>A0A1G2EMX3_9BACT</name>
<dbReference type="Pfam" id="PF00676">
    <property type="entry name" value="E1_dh"/>
    <property type="match status" value="1"/>
</dbReference>
<keyword evidence="3" id="KW-0786">Thiamine pyrophosphate</keyword>